<evidence type="ECO:0000313" key="11">
    <source>
        <dbReference type="Proteomes" id="UP000192578"/>
    </source>
</evidence>
<dbReference type="AlphaFoldDB" id="A0A1W0X2X3"/>
<dbReference type="SUPFAM" id="SSF50729">
    <property type="entry name" value="PH domain-like"/>
    <property type="match status" value="1"/>
</dbReference>
<dbReference type="SMART" id="SM00233">
    <property type="entry name" value="PH"/>
    <property type="match status" value="1"/>
</dbReference>
<reference evidence="11" key="1">
    <citation type="submission" date="2017-01" db="EMBL/GenBank/DDBJ databases">
        <title>Comparative genomics of anhydrobiosis in the tardigrade Hypsibius dujardini.</title>
        <authorList>
            <person name="Yoshida Y."/>
            <person name="Koutsovoulos G."/>
            <person name="Laetsch D."/>
            <person name="Stevens L."/>
            <person name="Kumar S."/>
            <person name="Horikawa D."/>
            <person name="Ishino K."/>
            <person name="Komine S."/>
            <person name="Tomita M."/>
            <person name="Blaxter M."/>
            <person name="Arakawa K."/>
        </authorList>
    </citation>
    <scope>NUCLEOTIDE SEQUENCE [LARGE SCALE GENOMIC DNA]</scope>
    <source>
        <strain evidence="11">Z151</strain>
    </source>
</reference>
<dbReference type="InterPro" id="IPR011993">
    <property type="entry name" value="PH-like_dom_sf"/>
</dbReference>
<keyword evidence="4" id="KW-0040">ANK repeat</keyword>
<dbReference type="Gene3D" id="3.30.70.3490">
    <property type="match status" value="1"/>
</dbReference>
<feature type="region of interest" description="Disordered" evidence="8">
    <location>
        <begin position="533"/>
        <end position="566"/>
    </location>
</feature>
<evidence type="ECO:0000256" key="6">
    <source>
        <dbReference type="RuleBase" id="RU003845"/>
    </source>
</evidence>
<comment type="caution">
    <text evidence="10">The sequence shown here is derived from an EMBL/GenBank/DDBJ whole genome shotgun (WGS) entry which is preliminary data.</text>
</comment>
<dbReference type="SMART" id="SM00248">
    <property type="entry name" value="ANK"/>
    <property type="match status" value="5"/>
</dbReference>
<dbReference type="GO" id="GO:0032934">
    <property type="term" value="F:sterol binding"/>
    <property type="evidence" value="ECO:0007669"/>
    <property type="project" value="TreeGrafter"/>
</dbReference>
<keyword evidence="11" id="KW-1185">Reference proteome</keyword>
<dbReference type="PROSITE" id="PS01013">
    <property type="entry name" value="OSBP"/>
    <property type="match status" value="1"/>
</dbReference>
<name>A0A1W0X2X3_HYPEX</name>
<dbReference type="InterPro" id="IPR002110">
    <property type="entry name" value="Ankyrin_rpt"/>
</dbReference>
<evidence type="ECO:0000313" key="10">
    <source>
        <dbReference type="EMBL" id="OQV21819.1"/>
    </source>
</evidence>
<keyword evidence="7" id="KW-0175">Coiled coil</keyword>
<feature type="compositionally biased region" description="Basic and acidic residues" evidence="8">
    <location>
        <begin position="37"/>
        <end position="50"/>
    </location>
</feature>
<dbReference type="InterPro" id="IPR001849">
    <property type="entry name" value="PH_domain"/>
</dbReference>
<dbReference type="InterPro" id="IPR037239">
    <property type="entry name" value="OSBP_sf"/>
</dbReference>
<accession>A0A1W0X2X3</accession>
<evidence type="ECO:0000256" key="5">
    <source>
        <dbReference type="RuleBase" id="RU003844"/>
    </source>
</evidence>
<keyword evidence="2 6" id="KW-0445">Lipid transport</keyword>
<keyword evidence="3" id="KW-0446">Lipid-binding</keyword>
<dbReference type="InterPro" id="IPR018494">
    <property type="entry name" value="Oxysterol-bd_CS"/>
</dbReference>
<dbReference type="Pfam" id="PF01237">
    <property type="entry name" value="Oxysterol_BP"/>
    <property type="match status" value="1"/>
</dbReference>
<dbReference type="GO" id="GO:0097038">
    <property type="term" value="C:perinuclear endoplasmic reticulum"/>
    <property type="evidence" value="ECO:0007669"/>
    <property type="project" value="TreeGrafter"/>
</dbReference>
<feature type="repeat" description="ANK" evidence="4">
    <location>
        <begin position="108"/>
        <end position="141"/>
    </location>
</feature>
<feature type="repeat" description="ANK" evidence="4">
    <location>
        <begin position="142"/>
        <end position="174"/>
    </location>
</feature>
<evidence type="ECO:0000256" key="8">
    <source>
        <dbReference type="SAM" id="MobiDB-lite"/>
    </source>
</evidence>
<evidence type="ECO:0000256" key="2">
    <source>
        <dbReference type="ARBA" id="ARBA00023055"/>
    </source>
</evidence>
<feature type="coiled-coil region" evidence="7">
    <location>
        <begin position="1003"/>
        <end position="1030"/>
    </location>
</feature>
<feature type="region of interest" description="Disordered" evidence="8">
    <location>
        <begin position="885"/>
        <end position="917"/>
    </location>
</feature>
<evidence type="ECO:0000259" key="9">
    <source>
        <dbReference type="PROSITE" id="PS50003"/>
    </source>
</evidence>
<feature type="domain" description="PH" evidence="9">
    <location>
        <begin position="299"/>
        <end position="398"/>
    </location>
</feature>
<dbReference type="GO" id="GO:0005829">
    <property type="term" value="C:cytosol"/>
    <property type="evidence" value="ECO:0007669"/>
    <property type="project" value="TreeGrafter"/>
</dbReference>
<protein>
    <recommendedName>
        <fullName evidence="6">Oxysterol-binding protein</fullName>
    </recommendedName>
</protein>
<dbReference type="SUPFAM" id="SSF48403">
    <property type="entry name" value="Ankyrin repeat"/>
    <property type="match status" value="1"/>
</dbReference>
<dbReference type="PROSITE" id="PS50297">
    <property type="entry name" value="ANK_REP_REGION"/>
    <property type="match status" value="3"/>
</dbReference>
<dbReference type="EMBL" id="MTYJ01000021">
    <property type="protein sequence ID" value="OQV21819.1"/>
    <property type="molecule type" value="Genomic_DNA"/>
</dbReference>
<sequence length="1067" mass="120080">MFPFFSLMEKPLATASVSQSRLRNTSSSSGGDDGEMEQSKQEQQQSRRDSLLNSPTLSFKDKKSALDESFIYHARVGDAQAVKELLDARRREEVDLNVNHLGLMKWDRGCTALHIACYFGHADAVKVLLGDTDIDIDIRNNHWETPLHKAALTGRIDIVHFLVDRGASVLVTDDKGRRASDVAASPEIKTFLKEMENVQRANHATRFIAACRNGSVEQMRGLLSGPNPPEIGYCDNDGNTALHHAVKLDQKEAASLLLEHCGDPHRKNDHGKSCFDLIVSEPMRRILEIKPPLKFVPKCQPLEGVLLKCNRIWNIWRKYWVFLNRGTISFYRSKRDVGNDRARKVYKHLDGAHVKAGRRWTELIVSFADGSNLYLRVPKSSDVKHRDEWIARAKEHIAYSNHYIGMPTTSQAAPPTAVNMDESLVEAKRKLEDLLKAVAGVVNARRSSSAVDIAQVSGVVDIAYSAVQHCLDTLREIDRTREQLLIEERERCRVLENALEVLAVEHEAVLSSVELLGSTGSLSSANSVYYSPPESIADLEDGRSNDDQPLLSPPDSDGDDEDQFHDTMYGLDESFEAGTGHLDTGKEFSTGDIIKSGVKMASHTNGHAHTALLERNGDVQQRSKFGGRTTLPVQQFSRTDFSIWSVLKQCIGKDLSKITMPVVFNEPLSFLQRMSEYMEYAQLLDQAGMCDDPVERIIFVSAFAVSACASNADRIGKPFNPLLGETFELSRPELGYHMVSEQVSHHPPVSAFSAASKDLWNFSGSILPKLKFWGKSVEIQPKGVVTLTLKKYNETYTWSNVNCHVNNIIVGRLWIEQYGAMEIVNHTTGLSVVLNFHPTGWSNRELHKVNGYVLDKSKNQLKAIYGKWTEYLRCVDVKTFENFSRRGGKSTSVDQSRGRRTSSVERENARGASFDAGAGDRDIQAADLAVGEAHSPVNDSFLDIPGSKLVWQIEPRPLYCAKYFGFSLFAMGLNELDENMKRFLAPTDCRYRPDIRALENGDLDTASLEKNRLEEKQRAARKTNKRGQDEWTPTWFQFEKNPVTKLEDWTFTERYWDRDYSACPEIY</sequence>
<feature type="region of interest" description="Disordered" evidence="8">
    <location>
        <begin position="13"/>
        <end position="55"/>
    </location>
</feature>
<dbReference type="Gene3D" id="2.40.160.120">
    <property type="match status" value="1"/>
</dbReference>
<dbReference type="OrthoDB" id="416222at2759"/>
<dbReference type="PROSITE" id="PS50088">
    <property type="entry name" value="ANK_REPEAT"/>
    <property type="match status" value="3"/>
</dbReference>
<comment type="similarity">
    <text evidence="5">Belongs to the OSBP family.</text>
</comment>
<dbReference type="FunFam" id="2.40.160.120:FF:000005">
    <property type="entry name" value="Oxysterol-binding protein"/>
    <property type="match status" value="1"/>
</dbReference>
<keyword evidence="1 6" id="KW-0813">Transport</keyword>
<evidence type="ECO:0000256" key="3">
    <source>
        <dbReference type="ARBA" id="ARBA00023121"/>
    </source>
</evidence>
<dbReference type="Gene3D" id="2.30.29.30">
    <property type="entry name" value="Pleckstrin-homology domain (PH domain)/Phosphotyrosine-binding domain (PTB)"/>
    <property type="match status" value="1"/>
</dbReference>
<dbReference type="PANTHER" id="PTHR10972:SF209">
    <property type="entry name" value="OXYSTEROL-BINDING PROTEIN"/>
    <property type="match status" value="1"/>
</dbReference>
<dbReference type="GO" id="GO:0006869">
    <property type="term" value="P:lipid transport"/>
    <property type="evidence" value="ECO:0007669"/>
    <property type="project" value="UniProtKB-KW"/>
</dbReference>
<dbReference type="Gene3D" id="1.25.40.20">
    <property type="entry name" value="Ankyrin repeat-containing domain"/>
    <property type="match status" value="2"/>
</dbReference>
<evidence type="ECO:0000256" key="7">
    <source>
        <dbReference type="SAM" id="Coils"/>
    </source>
</evidence>
<dbReference type="Pfam" id="PF12796">
    <property type="entry name" value="Ank_2"/>
    <property type="match status" value="2"/>
</dbReference>
<dbReference type="InterPro" id="IPR036770">
    <property type="entry name" value="Ankyrin_rpt-contain_sf"/>
</dbReference>
<dbReference type="PANTHER" id="PTHR10972">
    <property type="entry name" value="OXYSTEROL-BINDING PROTEIN-RELATED"/>
    <property type="match status" value="1"/>
</dbReference>
<evidence type="ECO:0000256" key="1">
    <source>
        <dbReference type="ARBA" id="ARBA00022448"/>
    </source>
</evidence>
<dbReference type="SUPFAM" id="SSF144000">
    <property type="entry name" value="Oxysterol-binding protein-like"/>
    <property type="match status" value="1"/>
</dbReference>
<proteinExistence type="inferred from homology"/>
<evidence type="ECO:0000256" key="4">
    <source>
        <dbReference type="PROSITE-ProRule" id="PRU00023"/>
    </source>
</evidence>
<feature type="repeat" description="ANK" evidence="4">
    <location>
        <begin position="237"/>
        <end position="269"/>
    </location>
</feature>
<dbReference type="Proteomes" id="UP000192578">
    <property type="component" value="Unassembled WGS sequence"/>
</dbReference>
<dbReference type="GO" id="GO:0005886">
    <property type="term" value="C:plasma membrane"/>
    <property type="evidence" value="ECO:0007669"/>
    <property type="project" value="TreeGrafter"/>
</dbReference>
<gene>
    <name evidence="10" type="ORF">BV898_04393</name>
</gene>
<feature type="compositionally biased region" description="Low complexity" evidence="8">
    <location>
        <begin position="16"/>
        <end position="30"/>
    </location>
</feature>
<organism evidence="10 11">
    <name type="scientific">Hypsibius exemplaris</name>
    <name type="common">Freshwater tardigrade</name>
    <dbReference type="NCBI Taxonomy" id="2072580"/>
    <lineage>
        <taxon>Eukaryota</taxon>
        <taxon>Metazoa</taxon>
        <taxon>Ecdysozoa</taxon>
        <taxon>Tardigrada</taxon>
        <taxon>Eutardigrada</taxon>
        <taxon>Parachela</taxon>
        <taxon>Hypsibioidea</taxon>
        <taxon>Hypsibiidae</taxon>
        <taxon>Hypsibius</taxon>
    </lineage>
</organism>
<dbReference type="FunFam" id="3.30.70.3490:FF:000015">
    <property type="entry name" value="Oxysterol-binding protein"/>
    <property type="match status" value="1"/>
</dbReference>
<dbReference type="InterPro" id="IPR000648">
    <property type="entry name" value="Oxysterol-bd"/>
</dbReference>
<dbReference type="PROSITE" id="PS50003">
    <property type="entry name" value="PH_DOMAIN"/>
    <property type="match status" value="1"/>
</dbReference>